<organism evidence="2">
    <name type="scientific">metagenome</name>
    <dbReference type="NCBI Taxonomy" id="256318"/>
    <lineage>
        <taxon>unclassified sequences</taxon>
        <taxon>metagenomes</taxon>
    </lineage>
</organism>
<sequence length="103" mass="11189">MFASPENAIPAMGKIKRHGILENSKRCYLVERSDCLAAGYDWQVPDSSLGHLGKRIQCPRPVRIPPDPALSGSHTTECSVITSRTGRSSVSAPRSPMAWTISP</sequence>
<evidence type="ECO:0000313" key="2">
    <source>
        <dbReference type="EMBL" id="SUS08026.1"/>
    </source>
</evidence>
<dbReference type="EMBL" id="UIDG01000512">
    <property type="protein sequence ID" value="SUS08026.1"/>
    <property type="molecule type" value="Genomic_DNA"/>
</dbReference>
<proteinExistence type="predicted"/>
<accession>A0A380TI96</accession>
<feature type="region of interest" description="Disordered" evidence="1">
    <location>
        <begin position="65"/>
        <end position="103"/>
    </location>
</feature>
<reference evidence="2" key="1">
    <citation type="submission" date="2018-07" db="EMBL/GenBank/DDBJ databases">
        <authorList>
            <person name="Quirk P.G."/>
            <person name="Krulwich T.A."/>
        </authorList>
    </citation>
    <scope>NUCLEOTIDE SEQUENCE</scope>
</reference>
<name>A0A380TI96_9ZZZZ</name>
<protein>
    <submittedName>
        <fullName evidence="2">Uncharacterized protein</fullName>
    </submittedName>
</protein>
<dbReference type="AlphaFoldDB" id="A0A380TI96"/>
<feature type="compositionally biased region" description="Polar residues" evidence="1">
    <location>
        <begin position="72"/>
        <end position="92"/>
    </location>
</feature>
<gene>
    <name evidence="2" type="ORF">DF3PB_560009</name>
</gene>
<evidence type="ECO:0000256" key="1">
    <source>
        <dbReference type="SAM" id="MobiDB-lite"/>
    </source>
</evidence>